<keyword evidence="3" id="KW-1185">Reference proteome</keyword>
<dbReference type="SUPFAM" id="SSF56219">
    <property type="entry name" value="DNase I-like"/>
    <property type="match status" value="1"/>
</dbReference>
<dbReference type="Proteomes" id="UP000499080">
    <property type="component" value="Unassembled WGS sequence"/>
</dbReference>
<proteinExistence type="predicted"/>
<dbReference type="PANTHER" id="PTHR33273">
    <property type="entry name" value="DOMAIN-CONTAINING PROTEIN, PUTATIVE-RELATED"/>
    <property type="match status" value="1"/>
</dbReference>
<gene>
    <name evidence="2" type="ORF">AVEN_214641_1</name>
</gene>
<feature type="domain" description="Endonuclease/exonuclease/phosphatase" evidence="1">
    <location>
        <begin position="174"/>
        <end position="249"/>
    </location>
</feature>
<evidence type="ECO:0000313" key="2">
    <source>
        <dbReference type="EMBL" id="GBN11978.1"/>
    </source>
</evidence>
<dbReference type="InterPro" id="IPR005135">
    <property type="entry name" value="Endo/exonuclease/phosphatase"/>
</dbReference>
<dbReference type="GO" id="GO:0003824">
    <property type="term" value="F:catalytic activity"/>
    <property type="evidence" value="ECO:0007669"/>
    <property type="project" value="InterPro"/>
</dbReference>
<dbReference type="EMBL" id="BGPR01005630">
    <property type="protein sequence ID" value="GBN11978.1"/>
    <property type="molecule type" value="Genomic_DNA"/>
</dbReference>
<organism evidence="2 3">
    <name type="scientific">Araneus ventricosus</name>
    <name type="common">Orbweaver spider</name>
    <name type="synonym">Epeira ventricosa</name>
    <dbReference type="NCBI Taxonomy" id="182803"/>
    <lineage>
        <taxon>Eukaryota</taxon>
        <taxon>Metazoa</taxon>
        <taxon>Ecdysozoa</taxon>
        <taxon>Arthropoda</taxon>
        <taxon>Chelicerata</taxon>
        <taxon>Arachnida</taxon>
        <taxon>Araneae</taxon>
        <taxon>Araneomorphae</taxon>
        <taxon>Entelegynae</taxon>
        <taxon>Araneoidea</taxon>
        <taxon>Araneidae</taxon>
        <taxon>Araneus</taxon>
    </lineage>
</organism>
<reference evidence="2 3" key="1">
    <citation type="journal article" date="2019" name="Sci. Rep.">
        <title>Orb-weaving spider Araneus ventricosus genome elucidates the spidroin gene catalogue.</title>
        <authorList>
            <person name="Kono N."/>
            <person name="Nakamura H."/>
            <person name="Ohtoshi R."/>
            <person name="Moran D.A.P."/>
            <person name="Shinohara A."/>
            <person name="Yoshida Y."/>
            <person name="Fujiwara M."/>
            <person name="Mori M."/>
            <person name="Tomita M."/>
            <person name="Arakawa K."/>
        </authorList>
    </citation>
    <scope>NUCLEOTIDE SEQUENCE [LARGE SCALE GENOMIC DNA]</scope>
</reference>
<sequence>MHEMRREIIGPGIVPNLQELLQLAGIHCKGNHTSNYSGCPPNPPNWKSFPTAPFNAWSDLAALAKVKETPKSDSNLKPVTQWNAGGIKPIYNQFKYLAQEWKPNVIAIQKTHLNPKDKLKLVNYTTCRTDRLTHRGGGTALVIRNSIDHYPTPIASDSFENPTIAIILPNSQQITVSNIYRPPRGSISTDERNRIFSSNNKCIAVGDFNAKHSAWSLGRRNHNGNIINDYICNNNLILLAPPEPPPPTSRTIATIQARLTLVYSRTSPRVIQLP</sequence>
<dbReference type="Pfam" id="PF14529">
    <property type="entry name" value="Exo_endo_phos_2"/>
    <property type="match status" value="1"/>
</dbReference>
<name>A0A4Y2LBB8_ARAVE</name>
<dbReference type="Gene3D" id="3.60.10.10">
    <property type="entry name" value="Endonuclease/exonuclease/phosphatase"/>
    <property type="match status" value="1"/>
</dbReference>
<accession>A0A4Y2LBB8</accession>
<dbReference type="AlphaFoldDB" id="A0A4Y2LBB8"/>
<protein>
    <recommendedName>
        <fullName evidence="1">Endonuclease/exonuclease/phosphatase domain-containing protein</fullName>
    </recommendedName>
</protein>
<dbReference type="PANTHER" id="PTHR33273:SF4">
    <property type="entry name" value="ENDONUCLEASE_EXONUCLEASE_PHOSPHATASE DOMAIN-CONTAINING PROTEIN"/>
    <property type="match status" value="1"/>
</dbReference>
<evidence type="ECO:0000259" key="1">
    <source>
        <dbReference type="Pfam" id="PF14529"/>
    </source>
</evidence>
<dbReference type="InterPro" id="IPR036691">
    <property type="entry name" value="Endo/exonu/phosph_ase_sf"/>
</dbReference>
<evidence type="ECO:0000313" key="3">
    <source>
        <dbReference type="Proteomes" id="UP000499080"/>
    </source>
</evidence>
<dbReference type="OrthoDB" id="409048at2759"/>
<comment type="caution">
    <text evidence="2">The sequence shown here is derived from an EMBL/GenBank/DDBJ whole genome shotgun (WGS) entry which is preliminary data.</text>
</comment>